<evidence type="ECO:0000256" key="1">
    <source>
        <dbReference type="SAM" id="Phobius"/>
    </source>
</evidence>
<dbReference type="Proteomes" id="UP000243686">
    <property type="component" value="Unassembled WGS sequence"/>
</dbReference>
<dbReference type="AlphaFoldDB" id="A0A1S8X6H0"/>
<feature type="non-terminal residue" evidence="2">
    <location>
        <position position="376"/>
    </location>
</feature>
<keyword evidence="3" id="KW-1185">Reference proteome</keyword>
<protein>
    <submittedName>
        <fullName evidence="2">Uncharacterized protein</fullName>
    </submittedName>
</protein>
<name>A0A1S8X6H0_OPIVI</name>
<evidence type="ECO:0000313" key="2">
    <source>
        <dbReference type="EMBL" id="OON22053.1"/>
    </source>
</evidence>
<dbReference type="EMBL" id="KV891904">
    <property type="protein sequence ID" value="OON22053.1"/>
    <property type="molecule type" value="Genomic_DNA"/>
</dbReference>
<keyword evidence="1" id="KW-0812">Transmembrane</keyword>
<organism evidence="2 3">
    <name type="scientific">Opisthorchis viverrini</name>
    <name type="common">Southeast Asian liver fluke</name>
    <dbReference type="NCBI Taxonomy" id="6198"/>
    <lineage>
        <taxon>Eukaryota</taxon>
        <taxon>Metazoa</taxon>
        <taxon>Spiralia</taxon>
        <taxon>Lophotrochozoa</taxon>
        <taxon>Platyhelminthes</taxon>
        <taxon>Trematoda</taxon>
        <taxon>Digenea</taxon>
        <taxon>Opisthorchiida</taxon>
        <taxon>Opisthorchiata</taxon>
        <taxon>Opisthorchiidae</taxon>
        <taxon>Opisthorchis</taxon>
    </lineage>
</organism>
<keyword evidence="1" id="KW-1133">Transmembrane helix</keyword>
<sequence>FTVRDQVGTEELFLNSCVLCKDLPKWLTDGLNHGGTVQLTKMSPSHSMISFAVLGTSLTLTIVALAMSAWDCGNLFTDCQETKFRSRIIGIAALLILAVACFILILIMDVLTFCNPSVSANLCFQIVYYALLLLGPMSHLAGVFIYTRETGRQWSYFLAVWASVMVVQAAWFVAIRKTAKINTFRQDESTLVPVAPDCLDSLDTNLQCFSRFSDKQSSAHSTERTIHRNSWDIVKKMAKVLRGIPLTILSISLALIIIALATSAWVCGNLFTSCQDTRYRSVASAVASVLLLGTLCLLLLIVMESVSLCRSTILLNRGFQISYCVLLAIGLLSLLTGVLVYTGEVGRQWSYLMTVCASVLAIQVAVMVGVGAICEK</sequence>
<evidence type="ECO:0000313" key="3">
    <source>
        <dbReference type="Proteomes" id="UP000243686"/>
    </source>
</evidence>
<feature type="transmembrane region" description="Helical" evidence="1">
    <location>
        <begin position="48"/>
        <end position="68"/>
    </location>
</feature>
<feature type="transmembrane region" description="Helical" evidence="1">
    <location>
        <begin position="153"/>
        <end position="175"/>
    </location>
</feature>
<accession>A0A1S8X6H0</accession>
<feature type="transmembrane region" description="Helical" evidence="1">
    <location>
        <begin position="286"/>
        <end position="309"/>
    </location>
</feature>
<feature type="transmembrane region" description="Helical" evidence="1">
    <location>
        <begin position="244"/>
        <end position="266"/>
    </location>
</feature>
<reference evidence="2 3" key="1">
    <citation type="submission" date="2015-03" db="EMBL/GenBank/DDBJ databases">
        <title>Draft genome of the nematode, Opisthorchis viverrini.</title>
        <authorList>
            <person name="Mitreva M."/>
        </authorList>
    </citation>
    <scope>NUCLEOTIDE SEQUENCE [LARGE SCALE GENOMIC DNA]</scope>
    <source>
        <strain evidence="2">Khon Kaen</strain>
    </source>
</reference>
<feature type="transmembrane region" description="Helical" evidence="1">
    <location>
        <begin position="88"/>
        <end position="114"/>
    </location>
</feature>
<feature type="non-terminal residue" evidence="2">
    <location>
        <position position="1"/>
    </location>
</feature>
<feature type="transmembrane region" description="Helical" evidence="1">
    <location>
        <begin position="349"/>
        <end position="374"/>
    </location>
</feature>
<proteinExistence type="predicted"/>
<keyword evidence="1" id="KW-0472">Membrane</keyword>
<feature type="transmembrane region" description="Helical" evidence="1">
    <location>
        <begin position="321"/>
        <end position="343"/>
    </location>
</feature>
<gene>
    <name evidence="2" type="ORF">X801_02047</name>
</gene>
<feature type="transmembrane region" description="Helical" evidence="1">
    <location>
        <begin position="126"/>
        <end position="147"/>
    </location>
</feature>